<dbReference type="Pfam" id="PF00488">
    <property type="entry name" value="MutS_V"/>
    <property type="match status" value="1"/>
</dbReference>
<dbReference type="PANTHER" id="PTHR11361">
    <property type="entry name" value="DNA MISMATCH REPAIR PROTEIN MUTS FAMILY MEMBER"/>
    <property type="match status" value="1"/>
</dbReference>
<dbReference type="RefSeq" id="WP_188442064.1">
    <property type="nucleotide sequence ID" value="NZ_BMGK01000007.1"/>
</dbReference>
<accession>A0A8J2YB41</accession>
<dbReference type="GO" id="GO:0030983">
    <property type="term" value="F:mismatched DNA binding"/>
    <property type="evidence" value="ECO:0007669"/>
    <property type="project" value="InterPro"/>
</dbReference>
<keyword evidence="1" id="KW-0547">Nucleotide-binding</keyword>
<name>A0A8J2YB41_9FLAO</name>
<evidence type="ECO:0000256" key="5">
    <source>
        <dbReference type="SAM" id="Phobius"/>
    </source>
</evidence>
<keyword evidence="3" id="KW-0238">DNA-binding</keyword>
<keyword evidence="5" id="KW-1133">Transmembrane helix</keyword>
<dbReference type="EMBL" id="BMGK01000007">
    <property type="protein sequence ID" value="GGD96293.1"/>
    <property type="molecule type" value="Genomic_DNA"/>
</dbReference>
<dbReference type="GO" id="GO:0006298">
    <property type="term" value="P:mismatch repair"/>
    <property type="evidence" value="ECO:0007669"/>
    <property type="project" value="InterPro"/>
</dbReference>
<keyword evidence="4" id="KW-0175">Coiled coil</keyword>
<dbReference type="GO" id="GO:0005829">
    <property type="term" value="C:cytosol"/>
    <property type="evidence" value="ECO:0007669"/>
    <property type="project" value="TreeGrafter"/>
</dbReference>
<keyword evidence="5" id="KW-0812">Transmembrane</keyword>
<evidence type="ECO:0000313" key="7">
    <source>
        <dbReference type="EMBL" id="GGD96293.1"/>
    </source>
</evidence>
<feature type="transmembrane region" description="Helical" evidence="5">
    <location>
        <begin position="207"/>
        <end position="227"/>
    </location>
</feature>
<evidence type="ECO:0000313" key="8">
    <source>
        <dbReference type="Proteomes" id="UP000652231"/>
    </source>
</evidence>
<dbReference type="GO" id="GO:0140664">
    <property type="term" value="F:ATP-dependent DNA damage sensor activity"/>
    <property type="evidence" value="ECO:0007669"/>
    <property type="project" value="InterPro"/>
</dbReference>
<keyword evidence="2" id="KW-0067">ATP-binding</keyword>
<evidence type="ECO:0000256" key="2">
    <source>
        <dbReference type="ARBA" id="ARBA00022840"/>
    </source>
</evidence>
<evidence type="ECO:0000256" key="3">
    <source>
        <dbReference type="ARBA" id="ARBA00023125"/>
    </source>
</evidence>
<keyword evidence="8" id="KW-1185">Reference proteome</keyword>
<feature type="domain" description="DNA mismatch repair proteins mutS family" evidence="6">
    <location>
        <begin position="416"/>
        <end position="588"/>
    </location>
</feature>
<reference evidence="7" key="2">
    <citation type="submission" date="2020-09" db="EMBL/GenBank/DDBJ databases">
        <authorList>
            <person name="Sun Q."/>
            <person name="Zhou Y."/>
        </authorList>
    </citation>
    <scope>NUCLEOTIDE SEQUENCE</scope>
    <source>
        <strain evidence="7">CGMCC 1.12924</strain>
    </source>
</reference>
<dbReference type="PANTHER" id="PTHR11361:SF99">
    <property type="entry name" value="DNA MISMATCH REPAIR PROTEIN"/>
    <property type="match status" value="1"/>
</dbReference>
<sequence>MAEQPHVFYTSQTEIFQKQLKDIKQKLFASSMLRLGVFVLICYGVYFFFGDARGVIAVIILGSGLFIFLISRHSDLSFQKKLFQELIAINKKEFQALKREVFDFPEGNEFKEDMHYYSQDIDLFGKGSFYQYLNRTATREGASSLAEKLKGNTIDNIKNKQEAVQELSEKAAWRQDFTAYASISKSETSTATVVDLLKNHSFFVPKIMQVLPIVFSMLSIGIFIALFAEIINLKQLLLWFIIGLGISGTYLKKINKLSEETSKIQDVFQQYRYLLSQMEQSVFASAKLKSLQEQIALENEKASDIARKFSKQLDNLDQRNNMLFGIFANGFLLWDLYQCYHIEQWIKNYGQKAEDWFAVIAEMDALNSLANFSFNHPKYTFPEITEGKNVIKARDFVHPLLDPAKAVTNNFSIENQQFFIITGANMAGKSTFLRTVSLGIVMANLGLPVCASSFSYSPIKLITSMRTSDSLTDDESYFFSELKRLKFIVDKIREDNYFIILDEILKGTNSTDKALGSRKFIEKLVASHSTGIIATHDLSLCEVEKDHDEVKNYYFDAEIIDDELHFDYTIKNGIAQNMNASFLLRKMKIVDD</sequence>
<gene>
    <name evidence="7" type="ORF">GCM10011312_19840</name>
</gene>
<dbReference type="SMART" id="SM00534">
    <property type="entry name" value="MUTSac"/>
    <property type="match status" value="1"/>
</dbReference>
<dbReference type="InterPro" id="IPR000432">
    <property type="entry name" value="DNA_mismatch_repair_MutS_C"/>
</dbReference>
<dbReference type="InterPro" id="IPR036187">
    <property type="entry name" value="DNA_mismatch_repair_MutS_sf"/>
</dbReference>
<dbReference type="Gene3D" id="1.10.1420.10">
    <property type="match status" value="1"/>
</dbReference>
<dbReference type="SUPFAM" id="SSF52540">
    <property type="entry name" value="P-loop containing nucleoside triphosphate hydrolases"/>
    <property type="match status" value="1"/>
</dbReference>
<feature type="coiled-coil region" evidence="4">
    <location>
        <begin position="288"/>
        <end position="319"/>
    </location>
</feature>
<feature type="transmembrane region" description="Helical" evidence="5">
    <location>
        <begin position="55"/>
        <end position="71"/>
    </location>
</feature>
<comment type="caution">
    <text evidence="7">The sequence shown here is derived from an EMBL/GenBank/DDBJ whole genome shotgun (WGS) entry which is preliminary data.</text>
</comment>
<dbReference type="AlphaFoldDB" id="A0A8J2YB41"/>
<organism evidence="7 8">
    <name type="scientific">Planktosalinus lacus</name>
    <dbReference type="NCBI Taxonomy" id="1526573"/>
    <lineage>
        <taxon>Bacteria</taxon>
        <taxon>Pseudomonadati</taxon>
        <taxon>Bacteroidota</taxon>
        <taxon>Flavobacteriia</taxon>
        <taxon>Flavobacteriales</taxon>
        <taxon>Flavobacteriaceae</taxon>
        <taxon>Planktosalinus</taxon>
    </lineage>
</organism>
<proteinExistence type="predicted"/>
<dbReference type="InterPro" id="IPR027417">
    <property type="entry name" value="P-loop_NTPase"/>
</dbReference>
<dbReference type="GO" id="GO:0005524">
    <property type="term" value="F:ATP binding"/>
    <property type="evidence" value="ECO:0007669"/>
    <property type="project" value="UniProtKB-KW"/>
</dbReference>
<dbReference type="InterPro" id="IPR045076">
    <property type="entry name" value="MutS"/>
</dbReference>
<keyword evidence="5" id="KW-0472">Membrane</keyword>
<feature type="transmembrane region" description="Helical" evidence="5">
    <location>
        <begin position="27"/>
        <end position="49"/>
    </location>
</feature>
<dbReference type="SUPFAM" id="SSF48334">
    <property type="entry name" value="DNA repair protein MutS, domain III"/>
    <property type="match status" value="1"/>
</dbReference>
<evidence type="ECO:0000256" key="4">
    <source>
        <dbReference type="SAM" id="Coils"/>
    </source>
</evidence>
<protein>
    <submittedName>
        <fullName evidence="7">DNA mismatch repair protein MutS</fullName>
    </submittedName>
</protein>
<dbReference type="Gene3D" id="3.40.50.300">
    <property type="entry name" value="P-loop containing nucleotide triphosphate hydrolases"/>
    <property type="match status" value="1"/>
</dbReference>
<reference evidence="7" key="1">
    <citation type="journal article" date="2014" name="Int. J. Syst. Evol. Microbiol.">
        <title>Complete genome sequence of Corynebacterium casei LMG S-19264T (=DSM 44701T), isolated from a smear-ripened cheese.</title>
        <authorList>
            <consortium name="US DOE Joint Genome Institute (JGI-PGF)"/>
            <person name="Walter F."/>
            <person name="Albersmeier A."/>
            <person name="Kalinowski J."/>
            <person name="Ruckert C."/>
        </authorList>
    </citation>
    <scope>NUCLEOTIDE SEQUENCE</scope>
    <source>
        <strain evidence="7">CGMCC 1.12924</strain>
    </source>
</reference>
<evidence type="ECO:0000256" key="1">
    <source>
        <dbReference type="ARBA" id="ARBA00022741"/>
    </source>
</evidence>
<evidence type="ECO:0000259" key="6">
    <source>
        <dbReference type="SMART" id="SM00534"/>
    </source>
</evidence>
<dbReference type="Proteomes" id="UP000652231">
    <property type="component" value="Unassembled WGS sequence"/>
</dbReference>